<dbReference type="eggNOG" id="COG1299">
    <property type="taxonomic scope" value="Bacteria"/>
</dbReference>
<gene>
    <name evidence="17" type="ORF">FC59_GL000793</name>
</gene>
<feature type="transmembrane region" description="Helical" evidence="13">
    <location>
        <begin position="448"/>
        <end position="477"/>
    </location>
</feature>
<evidence type="ECO:0000256" key="2">
    <source>
        <dbReference type="ARBA" id="ARBA00004496"/>
    </source>
</evidence>
<evidence type="ECO:0000256" key="12">
    <source>
        <dbReference type="SAM" id="Coils"/>
    </source>
</evidence>
<dbReference type="PATRIC" id="fig|1423767.3.peg.822"/>
<evidence type="ECO:0000256" key="8">
    <source>
        <dbReference type="ARBA" id="ARBA00022683"/>
    </source>
</evidence>
<dbReference type="InterPro" id="IPR036095">
    <property type="entry name" value="PTS_EIIB-like_sf"/>
</dbReference>
<dbReference type="PROSITE" id="PS51094">
    <property type="entry name" value="PTS_EIIA_TYPE_2"/>
    <property type="match status" value="1"/>
</dbReference>
<feature type="transmembrane region" description="Helical" evidence="13">
    <location>
        <begin position="321"/>
        <end position="338"/>
    </location>
</feature>
<evidence type="ECO:0000259" key="15">
    <source>
        <dbReference type="PROSITE" id="PS51099"/>
    </source>
</evidence>
<evidence type="ECO:0000256" key="9">
    <source>
        <dbReference type="ARBA" id="ARBA00022692"/>
    </source>
</evidence>
<dbReference type="EMBL" id="AZFU01000001">
    <property type="protein sequence ID" value="KRM07362.1"/>
    <property type="molecule type" value="Genomic_DNA"/>
</dbReference>
<feature type="domain" description="PTS EIIC type-2" evidence="16">
    <location>
        <begin position="310"/>
        <end position="657"/>
    </location>
</feature>
<evidence type="ECO:0000256" key="13">
    <source>
        <dbReference type="SAM" id="Phobius"/>
    </source>
</evidence>
<dbReference type="InterPro" id="IPR006327">
    <property type="entry name" value="PTS_IIC_fruc"/>
</dbReference>
<dbReference type="NCBIfam" id="TIGR00848">
    <property type="entry name" value="fruA"/>
    <property type="match status" value="1"/>
</dbReference>
<dbReference type="PANTHER" id="PTHR30505">
    <property type="entry name" value="FRUCTOSE-LIKE PERMEASE"/>
    <property type="match status" value="1"/>
</dbReference>
<feature type="transmembrane region" description="Helical" evidence="13">
    <location>
        <begin position="592"/>
        <end position="615"/>
    </location>
</feature>
<dbReference type="GO" id="GO:0090563">
    <property type="term" value="F:protein-phosphocysteine-sugar phosphotransferase activity"/>
    <property type="evidence" value="ECO:0007669"/>
    <property type="project" value="TreeGrafter"/>
</dbReference>
<feature type="transmembrane region" description="Helical" evidence="13">
    <location>
        <begin position="566"/>
        <end position="586"/>
    </location>
</feature>
<dbReference type="InterPro" id="IPR013014">
    <property type="entry name" value="PTS_EIIC_2"/>
</dbReference>
<dbReference type="GO" id="GO:0005886">
    <property type="term" value="C:plasma membrane"/>
    <property type="evidence" value="ECO:0007669"/>
    <property type="project" value="UniProtKB-SubCell"/>
</dbReference>
<feature type="transmembrane region" description="Helical" evidence="13">
    <location>
        <begin position="528"/>
        <end position="554"/>
    </location>
</feature>
<evidence type="ECO:0000256" key="11">
    <source>
        <dbReference type="ARBA" id="ARBA00023136"/>
    </source>
</evidence>
<dbReference type="GO" id="GO:0009401">
    <property type="term" value="P:phosphoenolpyruvate-dependent sugar phosphotransferase system"/>
    <property type="evidence" value="ECO:0007669"/>
    <property type="project" value="UniProtKB-KW"/>
</dbReference>
<keyword evidence="11 13" id="KW-0472">Membrane</keyword>
<keyword evidence="10 13" id="KW-1133">Transmembrane helix</keyword>
<dbReference type="PANTHER" id="PTHR30505:SF28">
    <property type="entry name" value="PTS SYSTEM 2-O-ALPHA-MANNOSYL-D-GLYCERATE-SPECIFIC EIIABC COMPONENT"/>
    <property type="match status" value="1"/>
</dbReference>
<dbReference type="PROSITE" id="PS51099">
    <property type="entry name" value="PTS_EIIB_TYPE_2"/>
    <property type="match status" value="1"/>
</dbReference>
<dbReference type="Gene3D" id="3.40.50.2300">
    <property type="match status" value="1"/>
</dbReference>
<keyword evidence="6" id="KW-0762">Sugar transport</keyword>
<evidence type="ECO:0000256" key="5">
    <source>
        <dbReference type="ARBA" id="ARBA00022553"/>
    </source>
</evidence>
<feature type="transmembrane region" description="Helical" evidence="13">
    <location>
        <begin position="489"/>
        <end position="508"/>
    </location>
</feature>
<feature type="domain" description="PTS EIIB type-2" evidence="15">
    <location>
        <begin position="185"/>
        <end position="280"/>
    </location>
</feature>
<evidence type="ECO:0000313" key="18">
    <source>
        <dbReference type="Proteomes" id="UP000051307"/>
    </source>
</evidence>
<dbReference type="Pfam" id="PF02302">
    <property type="entry name" value="PTS_IIB"/>
    <property type="match status" value="1"/>
</dbReference>
<proteinExistence type="predicted"/>
<feature type="domain" description="PTS EIIA type-2" evidence="14">
    <location>
        <begin position="5"/>
        <end position="149"/>
    </location>
</feature>
<feature type="transmembrane region" description="Helical" evidence="13">
    <location>
        <begin position="636"/>
        <end position="657"/>
    </location>
</feature>
<evidence type="ECO:0000256" key="4">
    <source>
        <dbReference type="ARBA" id="ARBA00022475"/>
    </source>
</evidence>
<evidence type="ECO:0000313" key="17">
    <source>
        <dbReference type="EMBL" id="KRM07362.1"/>
    </source>
</evidence>
<dbReference type="InterPro" id="IPR050864">
    <property type="entry name" value="Bacterial_PTS_Sugar_Transport"/>
</dbReference>
<accession>A0A0R1VP47</accession>
<name>A0A0R1VP47_9LACO</name>
<dbReference type="GO" id="GO:0005737">
    <property type="term" value="C:cytoplasm"/>
    <property type="evidence" value="ECO:0007669"/>
    <property type="project" value="UniProtKB-SubCell"/>
</dbReference>
<dbReference type="Proteomes" id="UP000051307">
    <property type="component" value="Unassembled WGS sequence"/>
</dbReference>
<sequence>MRIKDILSPESMIMELKATNKEDAIKEMTDLEVATDIVNDEDAFIKSIWDRENESTTGIGGGIAMPHARNKSINKARVLFAKSKEGIDYNSLDGQPVHLFFMITAPAGADNTHLQALAKLSGLLIDPDLVEKLKATKTPEEVIDLFEKAEAKKDEEDKKAAEAKKAKEAAKAEGKNDDDDNKPLIVGVTACINGIAHTYMAQEALIKEGKKRGIEVRIETNGSEGVKDKLTPDEIKRAKGVIIASDKKVDMPRFDGKPLVNHPVVDGINKPGELIADIMDGKADVYHASASDKSEESSSSTEKPGVWAGIYKNLMNGISHMLPFVIGGGILMAISFIVENYGGGAKTPAFIFLNNAGNLAFAFMVPVLSAYIAESIGDLPALMPGFVGGYMASIANGQFQVNVQAHATSPAGFLGGIAAGFIAGYLMVGLKKAFANLPHSVEGMKPMLFYPILGLLFIAAIMFYIINPIFSGINFAITHFLNSMGTGNLVLLTTILAGMMSIDMGGPFNKAAYVFASGAFANDPHSTTAAILMAAVMVGGMVPPFATAIGTTFFKNKYTVEERRAGVSNWVLGFSFITEGAIPFAAADPGHVIPSCIIGSAVGGALVGLWHVGVPAPHGGLWVSPLAGNIGGPMHILYYFLATIIGSIIAGLIMSFWKKNVKEDPNE</sequence>
<feature type="coiled-coil region" evidence="12">
    <location>
        <begin position="146"/>
        <end position="173"/>
    </location>
</feature>
<dbReference type="InterPro" id="IPR004715">
    <property type="entry name" value="PTS_IIA_fruc"/>
</dbReference>
<dbReference type="InterPro" id="IPR003353">
    <property type="entry name" value="PTS_IIB_fruc"/>
</dbReference>
<keyword evidence="7" id="KW-0808">Transferase</keyword>
<dbReference type="OrthoDB" id="9782569at2"/>
<organism evidence="17 18">
    <name type="scientific">Lactobacillus kitasatonis DSM 16761 = JCM 1039</name>
    <dbReference type="NCBI Taxonomy" id="1423767"/>
    <lineage>
        <taxon>Bacteria</taxon>
        <taxon>Bacillati</taxon>
        <taxon>Bacillota</taxon>
        <taxon>Bacilli</taxon>
        <taxon>Lactobacillales</taxon>
        <taxon>Lactobacillaceae</taxon>
        <taxon>Lactobacillus</taxon>
    </lineage>
</organism>
<dbReference type="InterPro" id="IPR013011">
    <property type="entry name" value="PTS_EIIB_2"/>
</dbReference>
<evidence type="ECO:0000256" key="3">
    <source>
        <dbReference type="ARBA" id="ARBA00022448"/>
    </source>
</evidence>
<evidence type="ECO:0000256" key="6">
    <source>
        <dbReference type="ARBA" id="ARBA00022597"/>
    </source>
</evidence>
<dbReference type="NCBIfam" id="TIGR00829">
    <property type="entry name" value="FRU"/>
    <property type="match status" value="1"/>
</dbReference>
<dbReference type="CDD" id="cd00211">
    <property type="entry name" value="PTS_IIA_fru"/>
    <property type="match status" value="1"/>
</dbReference>
<dbReference type="GO" id="GO:0022877">
    <property type="term" value="F:protein-N(PI)-phosphohistidine-fructose phosphotransferase system transporter activity"/>
    <property type="evidence" value="ECO:0007669"/>
    <property type="project" value="InterPro"/>
</dbReference>
<dbReference type="InterPro" id="IPR003501">
    <property type="entry name" value="PTS_EIIB_2/3"/>
</dbReference>
<dbReference type="Gene3D" id="3.40.930.10">
    <property type="entry name" value="Mannitol-specific EII, Chain A"/>
    <property type="match status" value="1"/>
</dbReference>
<dbReference type="PROSITE" id="PS00372">
    <property type="entry name" value="PTS_EIIA_TYPE_2_HIS"/>
    <property type="match status" value="1"/>
</dbReference>
<dbReference type="AlphaFoldDB" id="A0A0R1VP47"/>
<dbReference type="SUPFAM" id="SSF55804">
    <property type="entry name" value="Phoshotransferase/anion transport protein"/>
    <property type="match status" value="1"/>
</dbReference>
<evidence type="ECO:0000259" key="14">
    <source>
        <dbReference type="PROSITE" id="PS51094"/>
    </source>
</evidence>
<dbReference type="PROSITE" id="PS51104">
    <property type="entry name" value="PTS_EIIC_TYPE_2"/>
    <property type="match status" value="1"/>
</dbReference>
<dbReference type="InterPro" id="IPR002178">
    <property type="entry name" value="PTS_EIIA_type-2_dom"/>
</dbReference>
<keyword evidence="3" id="KW-0813">Transport</keyword>
<feature type="transmembrane region" description="Helical" evidence="13">
    <location>
        <begin position="379"/>
        <end position="399"/>
    </location>
</feature>
<feature type="transmembrane region" description="Helical" evidence="13">
    <location>
        <begin position="411"/>
        <end position="428"/>
    </location>
</feature>
<dbReference type="SUPFAM" id="SSF52794">
    <property type="entry name" value="PTS system IIB component-like"/>
    <property type="match status" value="1"/>
</dbReference>
<evidence type="ECO:0000256" key="7">
    <source>
        <dbReference type="ARBA" id="ARBA00022679"/>
    </source>
</evidence>
<dbReference type="CDD" id="cd05569">
    <property type="entry name" value="PTS_IIB_fructose"/>
    <property type="match status" value="1"/>
</dbReference>
<protein>
    <submittedName>
        <fullName evidence="17">Pts system, fructose-specific enzyme ii</fullName>
    </submittedName>
</protein>
<dbReference type="NCBIfam" id="TIGR01427">
    <property type="entry name" value="PTS_IIC_fructo"/>
    <property type="match status" value="1"/>
</dbReference>
<dbReference type="InterPro" id="IPR003352">
    <property type="entry name" value="PTS_EIIC"/>
</dbReference>
<keyword evidence="8" id="KW-0598">Phosphotransferase system</keyword>
<reference evidence="17 18" key="1">
    <citation type="journal article" date="2015" name="Genome Announc.">
        <title>Expanding the biotechnology potential of lactobacilli through comparative genomics of 213 strains and associated genera.</title>
        <authorList>
            <person name="Sun Z."/>
            <person name="Harris H.M."/>
            <person name="McCann A."/>
            <person name="Guo C."/>
            <person name="Argimon S."/>
            <person name="Zhang W."/>
            <person name="Yang X."/>
            <person name="Jeffery I.B."/>
            <person name="Cooney J.C."/>
            <person name="Kagawa T.F."/>
            <person name="Liu W."/>
            <person name="Song Y."/>
            <person name="Salvetti E."/>
            <person name="Wrobel A."/>
            <person name="Rasinkangas P."/>
            <person name="Parkhill J."/>
            <person name="Rea M.C."/>
            <person name="O'Sullivan O."/>
            <person name="Ritari J."/>
            <person name="Douillard F.P."/>
            <person name="Paul Ross R."/>
            <person name="Yang R."/>
            <person name="Briner A.E."/>
            <person name="Felis G.E."/>
            <person name="de Vos W.M."/>
            <person name="Barrangou R."/>
            <person name="Klaenhammer T.R."/>
            <person name="Caufield P.W."/>
            <person name="Cui Y."/>
            <person name="Zhang H."/>
            <person name="O'Toole P.W."/>
        </authorList>
    </citation>
    <scope>NUCLEOTIDE SEQUENCE [LARGE SCALE GENOMIC DNA]</scope>
    <source>
        <strain evidence="17 18">DSM 16761</strain>
    </source>
</reference>
<dbReference type="FunFam" id="3.40.930.10:FF:000009">
    <property type="entry name" value="PTS system, fructose specific IIABC component"/>
    <property type="match status" value="1"/>
</dbReference>
<evidence type="ECO:0000256" key="1">
    <source>
        <dbReference type="ARBA" id="ARBA00004429"/>
    </source>
</evidence>
<keyword evidence="12" id="KW-0175">Coiled coil</keyword>
<comment type="subcellular location">
    <subcellularLocation>
        <location evidence="1">Cell inner membrane</location>
        <topology evidence="1">Multi-pass membrane protein</topology>
    </subcellularLocation>
    <subcellularLocation>
        <location evidence="2">Cytoplasm</location>
    </subcellularLocation>
</comment>
<dbReference type="RefSeq" id="WP_025014151.1">
    <property type="nucleotide sequence ID" value="NZ_AZFU01000001.1"/>
</dbReference>
<dbReference type="GO" id="GO:0005351">
    <property type="term" value="F:carbohydrate:proton symporter activity"/>
    <property type="evidence" value="ECO:0007669"/>
    <property type="project" value="InterPro"/>
</dbReference>
<feature type="transmembrane region" description="Helical" evidence="13">
    <location>
        <begin position="350"/>
        <end position="373"/>
    </location>
</feature>
<dbReference type="eggNOG" id="COG1445">
    <property type="taxonomic scope" value="Bacteria"/>
</dbReference>
<evidence type="ECO:0000256" key="10">
    <source>
        <dbReference type="ARBA" id="ARBA00022989"/>
    </source>
</evidence>
<dbReference type="Pfam" id="PF02378">
    <property type="entry name" value="PTS_EIIC"/>
    <property type="match status" value="1"/>
</dbReference>
<keyword evidence="9 13" id="KW-0812">Transmembrane</keyword>
<dbReference type="InterPro" id="IPR016152">
    <property type="entry name" value="PTrfase/Anion_transptr"/>
</dbReference>
<keyword evidence="5" id="KW-0597">Phosphoprotein</keyword>
<keyword evidence="4" id="KW-1003">Cell membrane</keyword>
<evidence type="ECO:0000259" key="16">
    <source>
        <dbReference type="PROSITE" id="PS51104"/>
    </source>
</evidence>
<dbReference type="Pfam" id="PF00359">
    <property type="entry name" value="PTS_EIIA_2"/>
    <property type="match status" value="1"/>
</dbReference>
<dbReference type="eggNOG" id="COG1762">
    <property type="taxonomic scope" value="Bacteria"/>
</dbReference>
<comment type="caution">
    <text evidence="17">The sequence shown here is derived from an EMBL/GenBank/DDBJ whole genome shotgun (WGS) entry which is preliminary data.</text>
</comment>